<feature type="domain" description="Maltose/galactoside acetyltransferase" evidence="6">
    <location>
        <begin position="72"/>
        <end position="126"/>
    </location>
</feature>
<evidence type="ECO:0000313" key="8">
    <source>
        <dbReference type="Proteomes" id="UP000182744"/>
    </source>
</evidence>
<organism evidence="7 8">
    <name type="scientific">Actinobaculum suis</name>
    <dbReference type="NCBI Taxonomy" id="1657"/>
    <lineage>
        <taxon>Bacteria</taxon>
        <taxon>Bacillati</taxon>
        <taxon>Actinomycetota</taxon>
        <taxon>Actinomycetes</taxon>
        <taxon>Actinomycetales</taxon>
        <taxon>Actinomycetaceae</taxon>
        <taxon>Actinobaculum</taxon>
    </lineage>
</organism>
<dbReference type="Gene3D" id="2.160.10.10">
    <property type="entry name" value="Hexapeptide repeat proteins"/>
    <property type="match status" value="1"/>
</dbReference>
<dbReference type="InterPro" id="IPR011004">
    <property type="entry name" value="Trimer_LpxA-like_sf"/>
</dbReference>
<dbReference type="GO" id="GO:0016407">
    <property type="term" value="F:acetyltransferase activity"/>
    <property type="evidence" value="ECO:0007669"/>
    <property type="project" value="InterPro"/>
</dbReference>
<name>A0A1G7DVC8_9ACTO</name>
<evidence type="ECO:0000256" key="2">
    <source>
        <dbReference type="ARBA" id="ARBA00022679"/>
    </source>
</evidence>
<dbReference type="EMBL" id="FNAU01000013">
    <property type="protein sequence ID" value="SDE55408.1"/>
    <property type="molecule type" value="Genomic_DNA"/>
</dbReference>
<reference evidence="8" key="1">
    <citation type="submission" date="2016-10" db="EMBL/GenBank/DDBJ databases">
        <authorList>
            <person name="Varghese N."/>
        </authorList>
    </citation>
    <scope>NUCLEOTIDE SEQUENCE [LARGE SCALE GENOMIC DNA]</scope>
    <source>
        <strain evidence="8">DSM 20639</strain>
    </source>
</reference>
<dbReference type="Proteomes" id="UP000182744">
    <property type="component" value="Unassembled WGS sequence"/>
</dbReference>
<comment type="similarity">
    <text evidence="1">Belongs to the transferase hexapeptide repeat family.</text>
</comment>
<protein>
    <submittedName>
        <fullName evidence="7">Hexapeptide repeat of succinyl-transferase</fullName>
    </submittedName>
</protein>
<evidence type="ECO:0000256" key="3">
    <source>
        <dbReference type="ARBA" id="ARBA00022737"/>
    </source>
</evidence>
<dbReference type="PANTHER" id="PTHR23416">
    <property type="entry name" value="SIALIC ACID SYNTHASE-RELATED"/>
    <property type="match status" value="1"/>
</dbReference>
<feature type="region of interest" description="Disordered" evidence="5">
    <location>
        <begin position="1"/>
        <end position="71"/>
    </location>
</feature>
<dbReference type="InterPro" id="IPR001451">
    <property type="entry name" value="Hexapep"/>
</dbReference>
<proteinExistence type="inferred from homology"/>
<dbReference type="InterPro" id="IPR024688">
    <property type="entry name" value="Mac_dom"/>
</dbReference>
<dbReference type="AlphaFoldDB" id="A0A1G7DVC8"/>
<sequence length="288" mass="31141">MELMTRQPDAAPGFNPAQNAEPHGYTEPHGYAEPEPHRSGGTRNLPEGSAPAPKGDATERGDLPEGTPSPMWERMVAGKLYNADDPFMARVRQRTLAHQEQLNLLSPHREEEVYAQASQLFGHLPRSSRVCPPTYCDYGQNTSFGENCFVNVGSVFLDVAPITIGDNVMIGPRVTLTTASHPIHPAIRNRGLEYGAPITIKNGVWLGASVTVGPGVTIGENSIIGAGAVVMRDVPANVIMVGVPARVLRHIDDSDYEQALADLAAYEEEVGPVPGWREEAKERGYDLA</sequence>
<dbReference type="PANTHER" id="PTHR23416:SF23">
    <property type="entry name" value="ACETYLTRANSFERASE C18B11.09C-RELATED"/>
    <property type="match status" value="1"/>
</dbReference>
<dbReference type="FunFam" id="2.160.10.10:FF:000025">
    <property type="entry name" value="Hexapeptide-repeat containing-acetyltransferase"/>
    <property type="match status" value="1"/>
</dbReference>
<keyword evidence="4" id="KW-0012">Acyltransferase</keyword>
<keyword evidence="2 7" id="KW-0808">Transferase</keyword>
<dbReference type="Pfam" id="PF12464">
    <property type="entry name" value="Mac"/>
    <property type="match status" value="1"/>
</dbReference>
<feature type="compositionally biased region" description="Basic and acidic residues" evidence="5">
    <location>
        <begin position="24"/>
        <end position="38"/>
    </location>
</feature>
<evidence type="ECO:0000256" key="1">
    <source>
        <dbReference type="ARBA" id="ARBA00007274"/>
    </source>
</evidence>
<evidence type="ECO:0000313" key="7">
    <source>
        <dbReference type="EMBL" id="SDE55408.1"/>
    </source>
</evidence>
<dbReference type="GO" id="GO:0008374">
    <property type="term" value="F:O-acyltransferase activity"/>
    <property type="evidence" value="ECO:0007669"/>
    <property type="project" value="TreeGrafter"/>
</dbReference>
<dbReference type="InterPro" id="IPR018357">
    <property type="entry name" value="Hexapep_transf_CS"/>
</dbReference>
<evidence type="ECO:0000256" key="5">
    <source>
        <dbReference type="SAM" id="MobiDB-lite"/>
    </source>
</evidence>
<gene>
    <name evidence="7" type="ORF">SAMN05421878_11328</name>
</gene>
<dbReference type="Pfam" id="PF00132">
    <property type="entry name" value="Hexapep"/>
    <property type="match status" value="1"/>
</dbReference>
<evidence type="ECO:0000256" key="4">
    <source>
        <dbReference type="ARBA" id="ARBA00023315"/>
    </source>
</evidence>
<keyword evidence="3" id="KW-0677">Repeat</keyword>
<accession>A0A1G7DVC8</accession>
<keyword evidence="8" id="KW-1185">Reference proteome</keyword>
<dbReference type="Pfam" id="PF14602">
    <property type="entry name" value="Hexapep_2"/>
    <property type="match status" value="1"/>
</dbReference>
<dbReference type="PROSITE" id="PS00101">
    <property type="entry name" value="HEXAPEP_TRANSFERASES"/>
    <property type="match status" value="1"/>
</dbReference>
<dbReference type="SMART" id="SM01266">
    <property type="entry name" value="Mac"/>
    <property type="match status" value="1"/>
</dbReference>
<dbReference type="CDD" id="cd03357">
    <property type="entry name" value="LbH_MAT_GAT"/>
    <property type="match status" value="1"/>
</dbReference>
<evidence type="ECO:0000259" key="6">
    <source>
        <dbReference type="SMART" id="SM01266"/>
    </source>
</evidence>
<dbReference type="InterPro" id="IPR051159">
    <property type="entry name" value="Hexapeptide_acetyltransf"/>
</dbReference>
<dbReference type="SUPFAM" id="SSF51161">
    <property type="entry name" value="Trimeric LpxA-like enzymes"/>
    <property type="match status" value="1"/>
</dbReference>